<sequence length="152" mass="17420">MGDREPRFNQHVLVDAVPLPDHIPKVDEVGASSAPLLSAAFFIGARCRSYNDDYMKCKDESPGRGEVDCMREGRKVTRCAVSVLEDLNTHCLEQFRAHWDCLERRNHLLWKCRKQEWPLNACVFEKLGLEKTIPGTPEGQIPVHQRTKVKYS</sequence>
<dbReference type="HOGENOM" id="CLU_081931_1_0_1"/>
<dbReference type="GO" id="GO:0005743">
    <property type="term" value="C:mitochondrial inner membrane"/>
    <property type="evidence" value="ECO:0007669"/>
    <property type="project" value="UniProtKB-SubCell"/>
</dbReference>
<keyword evidence="7 9" id="KW-0496">Mitochondrion</keyword>
<dbReference type="STRING" id="1284197.S8BU75"/>
<reference evidence="11" key="2">
    <citation type="submission" date="2013-04" db="EMBL/GenBank/DDBJ databases">
        <title>Genomic mechanisms accounting for the adaptation to parasitism in nematode-trapping fungi.</title>
        <authorList>
            <person name="Ahren D.G."/>
        </authorList>
    </citation>
    <scope>NUCLEOTIDE SEQUENCE [LARGE SCALE GENOMIC DNA]</scope>
    <source>
        <strain evidence="11">CBS 200.50</strain>
    </source>
</reference>
<evidence type="ECO:0000256" key="4">
    <source>
        <dbReference type="ARBA" id="ARBA00022660"/>
    </source>
</evidence>
<comment type="caution">
    <text evidence="10">The sequence shown here is derived from an EMBL/GenBank/DDBJ whole genome shotgun (WGS) entry which is preliminary data.</text>
</comment>
<protein>
    <recommendedName>
        <fullName evidence="9">NADH-ubiquinone oxidoreductase</fullName>
    </recommendedName>
</protein>
<keyword evidence="9" id="KW-0472">Membrane</keyword>
<dbReference type="OrthoDB" id="276296at2759"/>
<proteinExistence type="inferred from homology"/>
<gene>
    <name evidence="10" type="ORF">H072_2987</name>
</gene>
<organism evidence="10 11">
    <name type="scientific">Dactylellina haptotyla (strain CBS 200.50)</name>
    <name type="common">Nematode-trapping fungus</name>
    <name type="synonym">Monacrosporium haptotylum</name>
    <dbReference type="NCBI Taxonomy" id="1284197"/>
    <lineage>
        <taxon>Eukaryota</taxon>
        <taxon>Fungi</taxon>
        <taxon>Dikarya</taxon>
        <taxon>Ascomycota</taxon>
        <taxon>Pezizomycotina</taxon>
        <taxon>Orbiliomycetes</taxon>
        <taxon>Orbiliales</taxon>
        <taxon>Orbiliaceae</taxon>
        <taxon>Dactylellina</taxon>
    </lineage>
</organism>
<dbReference type="eggNOG" id="KOG3458">
    <property type="taxonomic scope" value="Eukaryota"/>
</dbReference>
<dbReference type="PANTHER" id="PTHR13344">
    <property type="entry name" value="NADH-UBIQUINONE OXIDOREDUCTASE"/>
    <property type="match status" value="1"/>
</dbReference>
<dbReference type="PANTHER" id="PTHR13344:SF0">
    <property type="entry name" value="NADH DEHYDROGENASE [UBIQUINONE] 1 ALPHA SUBCOMPLEX SUBUNIT 8"/>
    <property type="match status" value="1"/>
</dbReference>
<evidence type="ECO:0000256" key="2">
    <source>
        <dbReference type="ARBA" id="ARBA00010705"/>
    </source>
</evidence>
<evidence type="ECO:0000313" key="10">
    <source>
        <dbReference type="EMBL" id="EPS43028.1"/>
    </source>
</evidence>
<evidence type="ECO:0000256" key="7">
    <source>
        <dbReference type="ARBA" id="ARBA00023128"/>
    </source>
</evidence>
<keyword evidence="11" id="KW-1185">Reference proteome</keyword>
<name>S8BU75_DACHA</name>
<dbReference type="AlphaFoldDB" id="S8BU75"/>
<keyword evidence="3 9" id="KW-0813">Transport</keyword>
<keyword evidence="5" id="KW-0677">Repeat</keyword>
<keyword evidence="6 9" id="KW-0249">Electron transport</keyword>
<reference evidence="10 11" key="1">
    <citation type="journal article" date="2013" name="PLoS Genet.">
        <title>Genomic mechanisms accounting for the adaptation to parasitism in nematode-trapping fungi.</title>
        <authorList>
            <person name="Meerupati T."/>
            <person name="Andersson K.M."/>
            <person name="Friman E."/>
            <person name="Kumar D."/>
            <person name="Tunlid A."/>
            <person name="Ahren D."/>
        </authorList>
    </citation>
    <scope>NUCLEOTIDE SEQUENCE [LARGE SCALE GENOMIC DNA]</scope>
    <source>
        <strain evidence="10 11">CBS 200.50</strain>
    </source>
</reference>
<dbReference type="GO" id="GO:0006120">
    <property type="term" value="P:mitochondrial electron transport, NADH to ubiquinone"/>
    <property type="evidence" value="ECO:0007669"/>
    <property type="project" value="InterPro"/>
</dbReference>
<dbReference type="InterPro" id="IPR016680">
    <property type="entry name" value="NDUFA8"/>
</dbReference>
<dbReference type="PIRSF" id="PIRSF017016">
    <property type="entry name" value="NDUA8"/>
    <property type="match status" value="1"/>
</dbReference>
<comment type="function">
    <text evidence="1 9">Accessory subunit of the mitochondrial membrane respiratory chain NADH dehydrogenase (Complex I), that is believed not to be involved in catalysis. Complex I functions in the transfer of electrons from NADH to the respiratory chain. The immediate electron acceptor for the enzyme is believed to be ubiquinone.</text>
</comment>
<accession>S8BU75</accession>
<comment type="subcellular location">
    <subcellularLocation>
        <location evidence="9">Mitochondrion inner membrane</location>
    </subcellularLocation>
</comment>
<keyword evidence="4 9" id="KW-0679">Respiratory chain</keyword>
<dbReference type="OMA" id="FRTHWQC"/>
<dbReference type="PROSITE" id="PS51808">
    <property type="entry name" value="CHCH"/>
    <property type="match status" value="1"/>
</dbReference>
<comment type="similarity">
    <text evidence="2 9">Belongs to the complex I NDUFA8 subunit family.</text>
</comment>
<keyword evidence="8" id="KW-1015">Disulfide bond</keyword>
<evidence type="ECO:0000256" key="6">
    <source>
        <dbReference type="ARBA" id="ARBA00022982"/>
    </source>
</evidence>
<evidence type="ECO:0000256" key="3">
    <source>
        <dbReference type="ARBA" id="ARBA00022448"/>
    </source>
</evidence>
<dbReference type="EMBL" id="AQGS01000091">
    <property type="protein sequence ID" value="EPS43028.1"/>
    <property type="molecule type" value="Genomic_DNA"/>
</dbReference>
<evidence type="ECO:0000256" key="1">
    <source>
        <dbReference type="ARBA" id="ARBA00003195"/>
    </source>
</evidence>
<keyword evidence="9" id="KW-0999">Mitochondrion inner membrane</keyword>
<evidence type="ECO:0000256" key="8">
    <source>
        <dbReference type="ARBA" id="ARBA00023157"/>
    </source>
</evidence>
<evidence type="ECO:0000256" key="9">
    <source>
        <dbReference type="PIRNR" id="PIRNR017016"/>
    </source>
</evidence>
<evidence type="ECO:0000256" key="5">
    <source>
        <dbReference type="ARBA" id="ARBA00022737"/>
    </source>
</evidence>
<evidence type="ECO:0000313" key="11">
    <source>
        <dbReference type="Proteomes" id="UP000015100"/>
    </source>
</evidence>
<dbReference type="Proteomes" id="UP000015100">
    <property type="component" value="Unassembled WGS sequence"/>
</dbReference>